<keyword evidence="3" id="KW-1185">Reference proteome</keyword>
<dbReference type="EMBL" id="JAAIKE010000011">
    <property type="protein sequence ID" value="NEX48454.1"/>
    <property type="molecule type" value="Genomic_DNA"/>
</dbReference>
<protein>
    <recommendedName>
        <fullName evidence="1">N,N-dimethylformamidase alpha subunit domain-containing protein</fullName>
    </recommendedName>
</protein>
<accession>A0A6B3RQP2</accession>
<feature type="domain" description="N,N-dimethylformamidase alpha subunit" evidence="1">
    <location>
        <begin position="16"/>
        <end position="102"/>
    </location>
</feature>
<name>A0A6B3RQP2_9RHOB</name>
<dbReference type="RefSeq" id="WP_164615129.1">
    <property type="nucleotide sequence ID" value="NZ_JAAIKE010000011.1"/>
</dbReference>
<evidence type="ECO:0000313" key="2">
    <source>
        <dbReference type="EMBL" id="NEX48454.1"/>
    </source>
</evidence>
<dbReference type="AlphaFoldDB" id="A0A6B3RQP2"/>
<gene>
    <name evidence="2" type="ORF">G3572_19790</name>
</gene>
<evidence type="ECO:0000313" key="3">
    <source>
        <dbReference type="Proteomes" id="UP000481421"/>
    </source>
</evidence>
<evidence type="ECO:0000259" key="1">
    <source>
        <dbReference type="Pfam" id="PF26354"/>
    </source>
</evidence>
<dbReference type="Pfam" id="PF26354">
    <property type="entry name" value="DMF_alpha"/>
    <property type="match status" value="1"/>
</dbReference>
<sequence length="113" mass="13089">MSRYRIDTSDLPFAREFLADPIGYHSPGLQRVLNVMRGSGIADATGDRYKYVLVVEDRHGRWRLGRLPLERGVPVELVDDIIYTDLIEAERDVFRRRWRDLTGEDLDKALSQA</sequence>
<organism evidence="2 3">
    <name type="scientific">Pseudotabrizicola algicola</name>
    <dbReference type="NCBI Taxonomy" id="2709381"/>
    <lineage>
        <taxon>Bacteria</taxon>
        <taxon>Pseudomonadati</taxon>
        <taxon>Pseudomonadota</taxon>
        <taxon>Alphaproteobacteria</taxon>
        <taxon>Rhodobacterales</taxon>
        <taxon>Paracoccaceae</taxon>
        <taxon>Pseudotabrizicola</taxon>
    </lineage>
</organism>
<dbReference type="Proteomes" id="UP000481421">
    <property type="component" value="Unassembled WGS sequence"/>
</dbReference>
<comment type="caution">
    <text evidence="2">The sequence shown here is derived from an EMBL/GenBank/DDBJ whole genome shotgun (WGS) entry which is preliminary data.</text>
</comment>
<reference evidence="2 3" key="1">
    <citation type="submission" date="2020-02" db="EMBL/GenBank/DDBJ databases">
        <title>Rhodobacter algicola sp. nov., isolated from microalga culture.</title>
        <authorList>
            <person name="Park C.-Y."/>
        </authorList>
    </citation>
    <scope>NUCLEOTIDE SEQUENCE [LARGE SCALE GENOMIC DNA]</scope>
    <source>
        <strain evidence="2 3">ETT8</strain>
    </source>
</reference>
<proteinExistence type="predicted"/>
<dbReference type="InterPro" id="IPR058713">
    <property type="entry name" value="DMF_alpha_dom"/>
</dbReference>